<dbReference type="AlphaFoldDB" id="A0A1H6Q5F7"/>
<dbReference type="SMART" id="SM00176">
    <property type="entry name" value="RAN"/>
    <property type="match status" value="1"/>
</dbReference>
<keyword evidence="10" id="KW-0636">Prenylation</keyword>
<dbReference type="GO" id="GO:0003924">
    <property type="term" value="F:GTPase activity"/>
    <property type="evidence" value="ECO:0007669"/>
    <property type="project" value="InterPro"/>
</dbReference>
<feature type="compositionally biased region" description="Low complexity" evidence="11">
    <location>
        <begin position="179"/>
        <end position="198"/>
    </location>
</feature>
<evidence type="ECO:0000256" key="3">
    <source>
        <dbReference type="ARBA" id="ARBA00022475"/>
    </source>
</evidence>
<keyword evidence="8" id="KW-0564">Palmitate</keyword>
<name>A0A1H6Q5F7_YARLL</name>
<dbReference type="PANTHER" id="PTHR24070">
    <property type="entry name" value="RAS, DI-RAS, AND RHEB FAMILY MEMBERS OF SMALL GTPASE SUPERFAMILY"/>
    <property type="match status" value="1"/>
</dbReference>
<dbReference type="GO" id="GO:0005525">
    <property type="term" value="F:GTP binding"/>
    <property type="evidence" value="ECO:0007669"/>
    <property type="project" value="UniProtKB-KW"/>
</dbReference>
<keyword evidence="4" id="KW-0488">Methylation</keyword>
<dbReference type="KEGG" id="yli:2912500"/>
<dbReference type="Pfam" id="PF00071">
    <property type="entry name" value="Ras"/>
    <property type="match status" value="1"/>
</dbReference>
<dbReference type="InterPro" id="IPR027417">
    <property type="entry name" value="P-loop_NTPase"/>
</dbReference>
<dbReference type="PROSITE" id="PS51420">
    <property type="entry name" value="RHO"/>
    <property type="match status" value="1"/>
</dbReference>
<reference evidence="13 15" key="2">
    <citation type="submission" date="2018-07" db="EMBL/GenBank/DDBJ databases">
        <title>Draft Genome Assemblies for Five Robust Yarrowia lipolytica Strains Exhibiting High Lipid Production and Pentose Sugar Utilization and Sugar Alcohol Secretion from Undetoxified Lignocellulosic Biomass Hydrolysates.</title>
        <authorList>
            <consortium name="DOE Joint Genome Institute"/>
            <person name="Walker C."/>
            <person name="Ryu S."/>
            <person name="Na H."/>
            <person name="Zane M."/>
            <person name="LaButti K."/>
            <person name="Lipzen A."/>
            <person name="Haridas S."/>
            <person name="Barry K."/>
            <person name="Grigoriev I.V."/>
            <person name="Quarterman J."/>
            <person name="Slininger P."/>
            <person name="Dien B."/>
            <person name="Trinh C.T."/>
        </authorList>
    </citation>
    <scope>NUCLEOTIDE SEQUENCE [LARGE SCALE GENOMIC DNA]</scope>
    <source>
        <strain evidence="13 15">YB392</strain>
    </source>
</reference>
<sequence length="223" mass="25355">MNISQREYKVVVVGGGGVGKSAITLQFVQSHFVDEYDPTIEDSYRKEIIIDTNLTTLDVLDTAGQEEYSAMREQYMRNGDGFLLVYSITSRDSFEEAQLFYNQILRVKDVARAPVVLVSNKCDLSADRQVSTVEGQRLAREWNVPFFETSARYRVNVDEPFCDLVREIRRHQIERHRQGSSSSTMHMSMGSSMGSVKGRSVREKLEEGDDGEKKEKKACCVIC</sequence>
<evidence type="ECO:0000313" key="12">
    <source>
        <dbReference type="EMBL" id="AOW05138.1"/>
    </source>
</evidence>
<evidence type="ECO:0000256" key="9">
    <source>
        <dbReference type="ARBA" id="ARBA00023288"/>
    </source>
</evidence>
<dbReference type="EMBL" id="KZ858964">
    <property type="protein sequence ID" value="RDW27341.1"/>
    <property type="molecule type" value="Genomic_DNA"/>
</dbReference>
<dbReference type="SMART" id="SM00174">
    <property type="entry name" value="RHO"/>
    <property type="match status" value="1"/>
</dbReference>
<protein>
    <submittedName>
        <fullName evidence="13">Ras family-domain-containing protein</fullName>
    </submittedName>
</protein>
<dbReference type="FunFam" id="3.40.50.300:FF:000080">
    <property type="entry name" value="Ras-like GTPase Ras1"/>
    <property type="match status" value="1"/>
</dbReference>
<dbReference type="OMA" id="CCGGCVI"/>
<comment type="similarity">
    <text evidence="2">Belongs to the small GTPase superfamily. Ras family.</text>
</comment>
<dbReference type="InterPro" id="IPR001806">
    <property type="entry name" value="Small_GTPase"/>
</dbReference>
<dbReference type="Proteomes" id="UP000256601">
    <property type="component" value="Unassembled WGS sequence"/>
</dbReference>
<keyword evidence="5" id="KW-0547">Nucleotide-binding</keyword>
<dbReference type="OrthoDB" id="5976022at2759"/>
<proteinExistence type="inferred from homology"/>
<dbReference type="RefSeq" id="XP_503705.2">
    <property type="nucleotide sequence ID" value="XM_503705.2"/>
</dbReference>
<evidence type="ECO:0000313" key="15">
    <source>
        <dbReference type="Proteomes" id="UP000256601"/>
    </source>
</evidence>
<dbReference type="SUPFAM" id="SSF52540">
    <property type="entry name" value="P-loop containing nucleoside triphosphate hydrolases"/>
    <property type="match status" value="1"/>
</dbReference>
<dbReference type="SMART" id="SM00175">
    <property type="entry name" value="RAB"/>
    <property type="match status" value="1"/>
</dbReference>
<evidence type="ECO:0000256" key="4">
    <source>
        <dbReference type="ARBA" id="ARBA00022481"/>
    </source>
</evidence>
<dbReference type="InterPro" id="IPR005225">
    <property type="entry name" value="Small_GTP-bd"/>
</dbReference>
<evidence type="ECO:0000256" key="1">
    <source>
        <dbReference type="ARBA" id="ARBA00004193"/>
    </source>
</evidence>
<comment type="subcellular location">
    <subcellularLocation>
        <location evidence="1">Cell membrane</location>
        <topology evidence="1">Lipid-anchor</topology>
    </subcellularLocation>
</comment>
<dbReference type="Proteomes" id="UP000182444">
    <property type="component" value="Chromosome 1E"/>
</dbReference>
<dbReference type="NCBIfam" id="TIGR00231">
    <property type="entry name" value="small_GTP"/>
    <property type="match status" value="1"/>
</dbReference>
<dbReference type="PRINTS" id="PR00449">
    <property type="entry name" value="RASTRNSFRMNG"/>
</dbReference>
<evidence type="ECO:0000313" key="13">
    <source>
        <dbReference type="EMBL" id="RDW27341.1"/>
    </source>
</evidence>
<evidence type="ECO:0000256" key="5">
    <source>
        <dbReference type="ARBA" id="ARBA00022741"/>
    </source>
</evidence>
<dbReference type="PROSITE" id="PS51419">
    <property type="entry name" value="RAB"/>
    <property type="match status" value="1"/>
</dbReference>
<dbReference type="eggNOG" id="KOG0395">
    <property type="taxonomic scope" value="Eukaryota"/>
</dbReference>
<gene>
    <name evidence="13" type="ORF">B0I71DRAFT_129231</name>
    <name evidence="12" type="ORF">YALI1_E10587g</name>
</gene>
<keyword evidence="3" id="KW-1003">Cell membrane</keyword>
<dbReference type="Gene3D" id="3.40.50.300">
    <property type="entry name" value="P-loop containing nucleotide triphosphate hydrolases"/>
    <property type="match status" value="1"/>
</dbReference>
<accession>A0A1H6Q5F7</accession>
<dbReference type="CDD" id="cd00876">
    <property type="entry name" value="Ras"/>
    <property type="match status" value="1"/>
</dbReference>
<reference evidence="12 14" key="1">
    <citation type="journal article" date="2016" name="PLoS ONE">
        <title>Sequence Assembly of Yarrowia lipolytica Strain W29/CLIB89 Shows Transposable Element Diversity.</title>
        <authorList>
            <person name="Magnan C."/>
            <person name="Yu J."/>
            <person name="Chang I."/>
            <person name="Jahn E."/>
            <person name="Kanomata Y."/>
            <person name="Wu J."/>
            <person name="Zeller M."/>
            <person name="Oakes M."/>
            <person name="Baldi P."/>
            <person name="Sandmeyer S."/>
        </authorList>
    </citation>
    <scope>NUCLEOTIDE SEQUENCE [LARGE SCALE GENOMIC DNA]</scope>
    <source>
        <strain evidence="12">CLIB89</strain>
        <strain evidence="14">CLIB89(W29)</strain>
    </source>
</reference>
<evidence type="ECO:0000256" key="8">
    <source>
        <dbReference type="ARBA" id="ARBA00023139"/>
    </source>
</evidence>
<dbReference type="VEuPathDB" id="FungiDB:YALI1_E10587g"/>
<evidence type="ECO:0000256" key="2">
    <source>
        <dbReference type="ARBA" id="ARBA00008344"/>
    </source>
</evidence>
<dbReference type="InterPro" id="IPR020849">
    <property type="entry name" value="Small_GTPase_Ras-type"/>
</dbReference>
<dbReference type="SMART" id="SM00173">
    <property type="entry name" value="RAS"/>
    <property type="match status" value="1"/>
</dbReference>
<dbReference type="GO" id="GO:0007165">
    <property type="term" value="P:signal transduction"/>
    <property type="evidence" value="ECO:0007669"/>
    <property type="project" value="InterPro"/>
</dbReference>
<evidence type="ECO:0000256" key="7">
    <source>
        <dbReference type="ARBA" id="ARBA00023136"/>
    </source>
</evidence>
<dbReference type="GO" id="GO:0005886">
    <property type="term" value="C:plasma membrane"/>
    <property type="evidence" value="ECO:0007669"/>
    <property type="project" value="UniProtKB-SubCell"/>
</dbReference>
<keyword evidence="6" id="KW-0342">GTP-binding</keyword>
<dbReference type="PROSITE" id="PS51421">
    <property type="entry name" value="RAS"/>
    <property type="match status" value="1"/>
</dbReference>
<dbReference type="GeneID" id="2912500"/>
<dbReference type="EMBL" id="CP017557">
    <property type="protein sequence ID" value="AOW05138.1"/>
    <property type="molecule type" value="Genomic_DNA"/>
</dbReference>
<organism evidence="12 14">
    <name type="scientific">Yarrowia lipolytica</name>
    <name type="common">Candida lipolytica</name>
    <dbReference type="NCBI Taxonomy" id="4952"/>
    <lineage>
        <taxon>Eukaryota</taxon>
        <taxon>Fungi</taxon>
        <taxon>Dikarya</taxon>
        <taxon>Ascomycota</taxon>
        <taxon>Saccharomycotina</taxon>
        <taxon>Dipodascomycetes</taxon>
        <taxon>Dipodascales</taxon>
        <taxon>Dipodascales incertae sedis</taxon>
        <taxon>Yarrowia</taxon>
    </lineage>
</organism>
<evidence type="ECO:0000313" key="14">
    <source>
        <dbReference type="Proteomes" id="UP000182444"/>
    </source>
</evidence>
<evidence type="ECO:0000256" key="11">
    <source>
        <dbReference type="SAM" id="MobiDB-lite"/>
    </source>
</evidence>
<evidence type="ECO:0000256" key="10">
    <source>
        <dbReference type="ARBA" id="ARBA00023289"/>
    </source>
</evidence>
<keyword evidence="9" id="KW-0449">Lipoprotein</keyword>
<keyword evidence="7" id="KW-0472">Membrane</keyword>
<feature type="compositionally biased region" description="Basic and acidic residues" evidence="11">
    <location>
        <begin position="200"/>
        <end position="209"/>
    </location>
</feature>
<evidence type="ECO:0000256" key="6">
    <source>
        <dbReference type="ARBA" id="ARBA00023134"/>
    </source>
</evidence>
<dbReference type="VEuPathDB" id="FungiDB:YALI0_E08756g"/>
<feature type="region of interest" description="Disordered" evidence="11">
    <location>
        <begin position="174"/>
        <end position="209"/>
    </location>
</feature>